<evidence type="ECO:0000256" key="2">
    <source>
        <dbReference type="ARBA" id="ARBA00022692"/>
    </source>
</evidence>
<evidence type="ECO:0000256" key="4">
    <source>
        <dbReference type="ARBA" id="ARBA00023136"/>
    </source>
</evidence>
<gene>
    <name evidence="7" type="ORF">SAMN05444338_11469</name>
</gene>
<evidence type="ECO:0000313" key="8">
    <source>
        <dbReference type="Proteomes" id="UP000198569"/>
    </source>
</evidence>
<evidence type="ECO:0000313" key="7">
    <source>
        <dbReference type="EMBL" id="SDX74784.1"/>
    </source>
</evidence>
<keyword evidence="4 5" id="KW-0472">Membrane</keyword>
<proteinExistence type="predicted"/>
<dbReference type="AlphaFoldDB" id="A0A1H3EA34"/>
<dbReference type="EMBL" id="FNMV01000014">
    <property type="protein sequence ID" value="SDX74784.1"/>
    <property type="molecule type" value="Genomic_DNA"/>
</dbReference>
<sequence>MRLNTKIQNVLFELICSLYILLFVYAAISKLLDFENFRVQLGQSPLLSAFAGWISWGVPIVELFICLLLIFPKWRIFGLFSALSLMTMFTAYIFILLNYSSFVPCSCGGILEKLGWTEHLIFNLFFVLLAVLGLLLGTHQNNSFMGRMKPSFYFLTILFSLLFSVGAVVVLFVSSEEIMHHENPFIRRYPHHPIALTHTADLKFNSYYFAGYANDRVYLGNYTDPLHVLSMDTTLQHRQILKIAFDRTDIPFRMAKVLVRAPYFYLMDGTVPTIFRGDITDWKVRKELKGCPNFTLAEPIDSITIAFRSNSSKNGAHVLGFFSSGRPSKIHCAPQLLQKQIDGIFDTDGMLQYSKELNRIVYVYFYRNQFIVADKNATLDYRGNTIDTVAHAKIKIAYLKGKTERKMAAPPLTVNAHTAICNNLLFVHSKVPGRYENNTLWKQASIIDVYDLKKNAYVMSFPVYKIDNKELQSLFVTSTHLYALIGTQLVIYELNAILQNEIKSVEREKT</sequence>
<dbReference type="OrthoDB" id="673785at2"/>
<dbReference type="InterPro" id="IPR009908">
    <property type="entry name" value="Methylamine_util_MauE"/>
</dbReference>
<feature type="transmembrane region" description="Helical" evidence="5">
    <location>
        <begin position="7"/>
        <end position="28"/>
    </location>
</feature>
<name>A0A1H3EA34_9FLAO</name>
<feature type="domain" description="Methylamine utilisation protein MauE" evidence="6">
    <location>
        <begin position="10"/>
        <end position="135"/>
    </location>
</feature>
<dbReference type="RefSeq" id="WP_091434326.1">
    <property type="nucleotide sequence ID" value="NZ_FNMV01000014.1"/>
</dbReference>
<dbReference type="Pfam" id="PF07291">
    <property type="entry name" value="MauE"/>
    <property type="match status" value="1"/>
</dbReference>
<keyword evidence="8" id="KW-1185">Reference proteome</keyword>
<evidence type="ECO:0000256" key="3">
    <source>
        <dbReference type="ARBA" id="ARBA00022989"/>
    </source>
</evidence>
<dbReference type="GO" id="GO:0030416">
    <property type="term" value="P:methylamine metabolic process"/>
    <property type="evidence" value="ECO:0007669"/>
    <property type="project" value="InterPro"/>
</dbReference>
<feature type="transmembrane region" description="Helical" evidence="5">
    <location>
        <begin position="48"/>
        <end position="70"/>
    </location>
</feature>
<keyword evidence="3 5" id="KW-1133">Transmembrane helix</keyword>
<dbReference type="GO" id="GO:0016020">
    <property type="term" value="C:membrane"/>
    <property type="evidence" value="ECO:0007669"/>
    <property type="project" value="UniProtKB-SubCell"/>
</dbReference>
<feature type="transmembrane region" description="Helical" evidence="5">
    <location>
        <begin position="120"/>
        <end position="139"/>
    </location>
</feature>
<protein>
    <recommendedName>
        <fullName evidence="6">Methylamine utilisation protein MauE domain-containing protein</fullName>
    </recommendedName>
</protein>
<comment type="subcellular location">
    <subcellularLocation>
        <location evidence="1">Membrane</location>
        <topology evidence="1">Multi-pass membrane protein</topology>
    </subcellularLocation>
</comment>
<feature type="transmembrane region" description="Helical" evidence="5">
    <location>
        <begin position="151"/>
        <end position="173"/>
    </location>
</feature>
<organism evidence="7 8">
    <name type="scientific">Flavobacterium degerlachei</name>
    <dbReference type="NCBI Taxonomy" id="229203"/>
    <lineage>
        <taxon>Bacteria</taxon>
        <taxon>Pseudomonadati</taxon>
        <taxon>Bacteroidota</taxon>
        <taxon>Flavobacteriia</taxon>
        <taxon>Flavobacteriales</taxon>
        <taxon>Flavobacteriaceae</taxon>
        <taxon>Flavobacterium</taxon>
    </lineage>
</organism>
<dbReference type="Proteomes" id="UP000198569">
    <property type="component" value="Unassembled WGS sequence"/>
</dbReference>
<dbReference type="STRING" id="229203.SAMN05444338_11469"/>
<accession>A0A1H3EA34</accession>
<evidence type="ECO:0000256" key="5">
    <source>
        <dbReference type="SAM" id="Phobius"/>
    </source>
</evidence>
<evidence type="ECO:0000256" key="1">
    <source>
        <dbReference type="ARBA" id="ARBA00004141"/>
    </source>
</evidence>
<keyword evidence="2 5" id="KW-0812">Transmembrane</keyword>
<feature type="transmembrane region" description="Helical" evidence="5">
    <location>
        <begin position="77"/>
        <end position="100"/>
    </location>
</feature>
<evidence type="ECO:0000259" key="6">
    <source>
        <dbReference type="Pfam" id="PF07291"/>
    </source>
</evidence>
<reference evidence="8" key="1">
    <citation type="submission" date="2016-10" db="EMBL/GenBank/DDBJ databases">
        <authorList>
            <person name="Varghese N."/>
            <person name="Submissions S."/>
        </authorList>
    </citation>
    <scope>NUCLEOTIDE SEQUENCE [LARGE SCALE GENOMIC DNA]</scope>
    <source>
        <strain evidence="8">DSM 15718</strain>
    </source>
</reference>